<protein>
    <submittedName>
        <fullName evidence="4">PorT family protein</fullName>
    </submittedName>
</protein>
<sequence>MFNEDEKFDLKIRSVLEEGREDVPEFIWDGIRSRLNSSGTAEMPRKKNRRVLIWLRNTGAGLAAAAALTATVIFSGIFDSGNSPEQRDSSTLAVIEPDRQQDKGSDGTDKIMIAQATEKETSAVRDMSSSVPSEVTMAEMHEDGLNQAQDPITETPIEETAQEQTDKEPVKKEGPDTGTETERYTAEAENQEEDSTYDSRDFFGDDNVGERAGRKVRTALVISGNAISNTNSEKSDRSSMMAPGTISKTGFTEDGEGNSRFGIPVSVGAGVRFSFTPKWSMSIGMNYSYLTRTFDGTFNDAETQTRTKYRDIRNSQHYIGIPVNFYYSILAKDFIDLYVYAGGAAECNVSNKYMADNAAEPLNYSGETGSMQLSANAGLGVEFLIADHVGLYIDPSLRYYFRNSKAPKSIRTVQPLMLGFEAGLRFRL</sequence>
<dbReference type="Pfam" id="PF13568">
    <property type="entry name" value="OMP_b-brl_2"/>
    <property type="match status" value="1"/>
</dbReference>
<accession>A0A9D9NBR0</accession>
<organism evidence="4 5">
    <name type="scientific">Candidatus Cryptobacteroides faecipullorum</name>
    <dbReference type="NCBI Taxonomy" id="2840764"/>
    <lineage>
        <taxon>Bacteria</taxon>
        <taxon>Pseudomonadati</taxon>
        <taxon>Bacteroidota</taxon>
        <taxon>Bacteroidia</taxon>
        <taxon>Bacteroidales</taxon>
        <taxon>Candidatus Cryptobacteroides</taxon>
    </lineage>
</organism>
<feature type="transmembrane region" description="Helical" evidence="2">
    <location>
        <begin position="53"/>
        <end position="78"/>
    </location>
</feature>
<reference evidence="4" key="2">
    <citation type="journal article" date="2021" name="PeerJ">
        <title>Extensive microbial diversity within the chicken gut microbiome revealed by metagenomics and culture.</title>
        <authorList>
            <person name="Gilroy R."/>
            <person name="Ravi A."/>
            <person name="Getino M."/>
            <person name="Pursley I."/>
            <person name="Horton D.L."/>
            <person name="Alikhan N.F."/>
            <person name="Baker D."/>
            <person name="Gharbi K."/>
            <person name="Hall N."/>
            <person name="Watson M."/>
            <person name="Adriaenssens E.M."/>
            <person name="Foster-Nyarko E."/>
            <person name="Jarju S."/>
            <person name="Secka A."/>
            <person name="Antonio M."/>
            <person name="Oren A."/>
            <person name="Chaudhuri R.R."/>
            <person name="La Ragione R."/>
            <person name="Hildebrand F."/>
            <person name="Pallen M.J."/>
        </authorList>
    </citation>
    <scope>NUCLEOTIDE SEQUENCE</scope>
    <source>
        <strain evidence="4">B1-15692</strain>
    </source>
</reference>
<comment type="caution">
    <text evidence="4">The sequence shown here is derived from an EMBL/GenBank/DDBJ whole genome shotgun (WGS) entry which is preliminary data.</text>
</comment>
<evidence type="ECO:0000313" key="4">
    <source>
        <dbReference type="EMBL" id="MBO8467404.1"/>
    </source>
</evidence>
<dbReference type="Proteomes" id="UP000823660">
    <property type="component" value="Unassembled WGS sequence"/>
</dbReference>
<evidence type="ECO:0000256" key="2">
    <source>
        <dbReference type="SAM" id="Phobius"/>
    </source>
</evidence>
<feature type="compositionally biased region" description="Basic and acidic residues" evidence="1">
    <location>
        <begin position="197"/>
        <end position="208"/>
    </location>
</feature>
<dbReference type="AlphaFoldDB" id="A0A9D9NBR0"/>
<evidence type="ECO:0000259" key="3">
    <source>
        <dbReference type="Pfam" id="PF13568"/>
    </source>
</evidence>
<feature type="region of interest" description="Disordered" evidence="1">
    <location>
        <begin position="79"/>
        <end position="109"/>
    </location>
</feature>
<feature type="compositionally biased region" description="Basic and acidic residues" evidence="1">
    <location>
        <begin position="96"/>
        <end position="109"/>
    </location>
</feature>
<proteinExistence type="predicted"/>
<dbReference type="InterPro" id="IPR025665">
    <property type="entry name" value="Beta-barrel_OMP_2"/>
</dbReference>
<name>A0A9D9NBR0_9BACT</name>
<keyword evidence="2" id="KW-1133">Transmembrane helix</keyword>
<keyword evidence="2" id="KW-0812">Transmembrane</keyword>
<reference evidence="4" key="1">
    <citation type="submission" date="2020-10" db="EMBL/GenBank/DDBJ databases">
        <authorList>
            <person name="Gilroy R."/>
        </authorList>
    </citation>
    <scope>NUCLEOTIDE SEQUENCE</scope>
    <source>
        <strain evidence="4">B1-15692</strain>
    </source>
</reference>
<dbReference type="EMBL" id="JADIMH010000036">
    <property type="protein sequence ID" value="MBO8467404.1"/>
    <property type="molecule type" value="Genomic_DNA"/>
</dbReference>
<evidence type="ECO:0000313" key="5">
    <source>
        <dbReference type="Proteomes" id="UP000823660"/>
    </source>
</evidence>
<evidence type="ECO:0000256" key="1">
    <source>
        <dbReference type="SAM" id="MobiDB-lite"/>
    </source>
</evidence>
<dbReference type="SUPFAM" id="SSF56925">
    <property type="entry name" value="OMPA-like"/>
    <property type="match status" value="1"/>
</dbReference>
<keyword evidence="2" id="KW-0472">Membrane</keyword>
<feature type="domain" description="Outer membrane protein beta-barrel" evidence="3">
    <location>
        <begin position="251"/>
        <end position="401"/>
    </location>
</feature>
<feature type="compositionally biased region" description="Polar residues" evidence="1">
    <location>
        <begin position="80"/>
        <end position="92"/>
    </location>
</feature>
<feature type="compositionally biased region" description="Basic and acidic residues" evidence="1">
    <location>
        <begin position="164"/>
        <end position="186"/>
    </location>
</feature>
<gene>
    <name evidence="4" type="ORF">IAB99_06540</name>
</gene>
<feature type="region of interest" description="Disordered" evidence="1">
    <location>
        <begin position="159"/>
        <end position="208"/>
    </location>
</feature>
<dbReference type="InterPro" id="IPR011250">
    <property type="entry name" value="OMP/PagP_B-barrel"/>
</dbReference>